<evidence type="ECO:0008006" key="4">
    <source>
        <dbReference type="Google" id="ProtNLM"/>
    </source>
</evidence>
<dbReference type="InterPro" id="IPR020835">
    <property type="entry name" value="Catalase_sf"/>
</dbReference>
<evidence type="ECO:0000313" key="3">
    <source>
        <dbReference type="Proteomes" id="UP000734218"/>
    </source>
</evidence>
<proteinExistence type="predicted"/>
<dbReference type="SUPFAM" id="SSF56634">
    <property type="entry name" value="Heme-dependent catalase-like"/>
    <property type="match status" value="1"/>
</dbReference>
<dbReference type="CDD" id="cd08152">
    <property type="entry name" value="y4iL_like"/>
    <property type="match status" value="1"/>
</dbReference>
<dbReference type="PANTHER" id="PTHR36195">
    <property type="entry name" value="DOMAIN PROTEIN, PUTATIVE (AFU_ORTHOLOGUE AFUA_5G01990)-RELATED-RELATED"/>
    <property type="match status" value="1"/>
</dbReference>
<protein>
    <recommendedName>
        <fullName evidence="4">Catalase</fullName>
    </recommendedName>
</protein>
<sequence>MAELKSPVRYTPGVEQTDGDEQKTQAELNEQFTTILETTSKDYGHAVRSVHAKSHGIVTGELTVHDQLPPELAQGLFATAGTHAVLLRFSTNPGDILDDSISVPRGVAIKVFDVAGDRLPGAEGNTQDFVMANGPAFAAATPEQFLGNLKMLAKTTDKAEWAKKALSKVLQTAEAALELVGGESATLKTLGGAPNVHPLGETYWGQAPFRYGDYIAKFQLVPVSDNLTSITGNMINADGRPDAIREAMRETMIEADGVWELRVQLNRDLDSMDIEDASKPWDEEQSPFQTVATIRVPHQLAWSPERAQIVDDQLRFSVWTGLSAHQPLGAINRARRSAYQTSSDFRGRFNGCPIHEPQQAPALAG</sequence>
<feature type="region of interest" description="Disordered" evidence="1">
    <location>
        <begin position="1"/>
        <end position="22"/>
    </location>
</feature>
<accession>A0ABX0XMN7</accession>
<dbReference type="Proteomes" id="UP000734218">
    <property type="component" value="Unassembled WGS sequence"/>
</dbReference>
<comment type="caution">
    <text evidence="2">The sequence shown here is derived from an EMBL/GenBank/DDBJ whole genome shotgun (WGS) entry which is preliminary data.</text>
</comment>
<dbReference type="Gene3D" id="2.40.180.10">
    <property type="entry name" value="Catalase core domain"/>
    <property type="match status" value="1"/>
</dbReference>
<reference evidence="2 3" key="1">
    <citation type="submission" date="2020-03" db="EMBL/GenBank/DDBJ databases">
        <title>Genomic Encyclopedia of Type Strains, Phase IV (KMG-IV): sequencing the most valuable type-strain genomes for metagenomic binning, comparative biology and taxonomic classification.</title>
        <authorList>
            <person name="Goeker M."/>
        </authorList>
    </citation>
    <scope>NUCLEOTIDE SEQUENCE [LARGE SCALE GENOMIC DNA]</scope>
    <source>
        <strain evidence="2 3">DSM 27651</strain>
    </source>
</reference>
<keyword evidence="3" id="KW-1185">Reference proteome</keyword>
<name>A0ABX0XMN7_9SPHN</name>
<evidence type="ECO:0000256" key="1">
    <source>
        <dbReference type="SAM" id="MobiDB-lite"/>
    </source>
</evidence>
<organism evidence="2 3">
    <name type="scientific">Sphingomonas jejuensis</name>
    <dbReference type="NCBI Taxonomy" id="904715"/>
    <lineage>
        <taxon>Bacteria</taxon>
        <taxon>Pseudomonadati</taxon>
        <taxon>Pseudomonadota</taxon>
        <taxon>Alphaproteobacteria</taxon>
        <taxon>Sphingomonadales</taxon>
        <taxon>Sphingomonadaceae</taxon>
        <taxon>Sphingomonas</taxon>
    </lineage>
</organism>
<dbReference type="EMBL" id="JAATJE010000002">
    <property type="protein sequence ID" value="NJC34500.1"/>
    <property type="molecule type" value="Genomic_DNA"/>
</dbReference>
<dbReference type="RefSeq" id="WP_167954573.1">
    <property type="nucleotide sequence ID" value="NZ_JAATJE010000002.1"/>
</dbReference>
<gene>
    <name evidence="2" type="ORF">GGR88_002014</name>
</gene>
<dbReference type="PANTHER" id="PTHR36195:SF4">
    <property type="entry name" value="DOMAIN PROTEIN, PUTATIVE (AFU_ORTHOLOGUE AFUA_5G01990)-RELATED"/>
    <property type="match status" value="1"/>
</dbReference>
<evidence type="ECO:0000313" key="2">
    <source>
        <dbReference type="EMBL" id="NJC34500.1"/>
    </source>
</evidence>